<dbReference type="SUPFAM" id="SSF48403">
    <property type="entry name" value="Ankyrin repeat"/>
    <property type="match status" value="1"/>
</dbReference>
<dbReference type="PROSITE" id="PS50088">
    <property type="entry name" value="ANK_REPEAT"/>
    <property type="match status" value="3"/>
</dbReference>
<dbReference type="PANTHER" id="PTHR24171">
    <property type="entry name" value="ANKYRIN REPEAT DOMAIN-CONTAINING PROTEIN 39-RELATED"/>
    <property type="match status" value="1"/>
</dbReference>
<dbReference type="EMBL" id="CANTFM010000534">
    <property type="protein sequence ID" value="CAI5724525.1"/>
    <property type="molecule type" value="Genomic_DNA"/>
</dbReference>
<name>A0AAV0TMQ2_9STRA</name>
<evidence type="ECO:0000256" key="3">
    <source>
        <dbReference type="PROSITE-ProRule" id="PRU00023"/>
    </source>
</evidence>
<dbReference type="InterPro" id="IPR036770">
    <property type="entry name" value="Ankyrin_rpt-contain_sf"/>
</dbReference>
<dbReference type="PROSITE" id="PS50297">
    <property type="entry name" value="ANK_REP_REGION"/>
    <property type="match status" value="3"/>
</dbReference>
<comment type="caution">
    <text evidence="4">The sequence shown here is derived from an EMBL/GenBank/DDBJ whole genome shotgun (WGS) entry which is preliminary data.</text>
</comment>
<organism evidence="4 5">
    <name type="scientific">Peronospora destructor</name>
    <dbReference type="NCBI Taxonomy" id="86335"/>
    <lineage>
        <taxon>Eukaryota</taxon>
        <taxon>Sar</taxon>
        <taxon>Stramenopiles</taxon>
        <taxon>Oomycota</taxon>
        <taxon>Peronosporomycetes</taxon>
        <taxon>Peronosporales</taxon>
        <taxon>Peronosporaceae</taxon>
        <taxon>Peronospora</taxon>
    </lineage>
</organism>
<accession>A0AAV0TMQ2</accession>
<feature type="repeat" description="ANK" evidence="3">
    <location>
        <begin position="161"/>
        <end position="187"/>
    </location>
</feature>
<dbReference type="InterPro" id="IPR002110">
    <property type="entry name" value="Ankyrin_rpt"/>
</dbReference>
<protein>
    <submittedName>
        <fullName evidence="4">Uncharacterized protein</fullName>
    </submittedName>
</protein>
<dbReference type="SMART" id="SM00248">
    <property type="entry name" value="ANK"/>
    <property type="match status" value="5"/>
</dbReference>
<feature type="repeat" description="ANK" evidence="3">
    <location>
        <begin position="127"/>
        <end position="159"/>
    </location>
</feature>
<reference evidence="4" key="1">
    <citation type="submission" date="2022-12" db="EMBL/GenBank/DDBJ databases">
        <authorList>
            <person name="Webb A."/>
        </authorList>
    </citation>
    <scope>NUCLEOTIDE SEQUENCE</scope>
    <source>
        <strain evidence="4">Pd1</strain>
    </source>
</reference>
<dbReference type="Proteomes" id="UP001162029">
    <property type="component" value="Unassembled WGS sequence"/>
</dbReference>
<proteinExistence type="predicted"/>
<keyword evidence="5" id="KW-1185">Reference proteome</keyword>
<feature type="repeat" description="ANK" evidence="3">
    <location>
        <begin position="59"/>
        <end position="91"/>
    </location>
</feature>
<evidence type="ECO:0000313" key="4">
    <source>
        <dbReference type="EMBL" id="CAI5724525.1"/>
    </source>
</evidence>
<dbReference type="Gene3D" id="1.25.40.20">
    <property type="entry name" value="Ankyrin repeat-containing domain"/>
    <property type="match status" value="2"/>
</dbReference>
<dbReference type="Pfam" id="PF12796">
    <property type="entry name" value="Ank_2"/>
    <property type="match status" value="3"/>
</dbReference>
<gene>
    <name evidence="4" type="ORF">PDE001_LOCUS3145</name>
</gene>
<sequence length="222" mass="24325">MTSHAQQQQERKFHQVGLDELHEELDTTPVHAAARAGCIEDLREILLADATQVMALDKYGLTPLHWACDRGETATARLLLQYGADVDAVEKRIFKRRPLHFAVLASSEETVLELLAYHADVLVVDYRGWAPIHGAAYNGHVGSLTALLDAGASVVAQLTKRHETALHVAASQGNVEAIRLLLNHNSDDHNLLGIKDGDRFTAAEVAARSGFEDVARLLGMQR</sequence>
<keyword evidence="1" id="KW-0677">Repeat</keyword>
<dbReference type="AlphaFoldDB" id="A0AAV0TMQ2"/>
<evidence type="ECO:0000256" key="1">
    <source>
        <dbReference type="ARBA" id="ARBA00022737"/>
    </source>
</evidence>
<keyword evidence="2 3" id="KW-0040">ANK repeat</keyword>
<evidence type="ECO:0000313" key="5">
    <source>
        <dbReference type="Proteomes" id="UP001162029"/>
    </source>
</evidence>
<evidence type="ECO:0000256" key="2">
    <source>
        <dbReference type="ARBA" id="ARBA00023043"/>
    </source>
</evidence>